<name>W7DXC3_BIPV3</name>
<dbReference type="EMBL" id="KI968918">
    <property type="protein sequence ID" value="EUN20646.1"/>
    <property type="molecule type" value="Genomic_DNA"/>
</dbReference>
<accession>W7DXC3</accession>
<keyword evidence="2" id="KW-1185">Reference proteome</keyword>
<dbReference type="GeneID" id="26250852"/>
<protein>
    <submittedName>
        <fullName evidence="1">Uncharacterized protein</fullName>
    </submittedName>
</protein>
<sequence>KRGIESLLALLSTHLPDTRERLVAFFCSAYQRMSWLRQTAPYPEHEWMKILNHLEVHHKAMDESTRARITLKLHYLGIQE</sequence>
<evidence type="ECO:0000313" key="1">
    <source>
        <dbReference type="EMBL" id="EUN20646.1"/>
    </source>
</evidence>
<dbReference type="RefSeq" id="XP_014550220.1">
    <property type="nucleotide sequence ID" value="XM_014694734.1"/>
</dbReference>
<dbReference type="HOGENOM" id="CLU_2596454_0_0_1"/>
<dbReference type="AlphaFoldDB" id="W7DXC3"/>
<evidence type="ECO:0000313" key="2">
    <source>
        <dbReference type="Proteomes" id="UP000054337"/>
    </source>
</evidence>
<reference evidence="1 2" key="1">
    <citation type="journal article" date="2013" name="PLoS Genet.">
        <title>Comparative genome structure, secondary metabolite, and effector coding capacity across Cochliobolus pathogens.</title>
        <authorList>
            <person name="Condon B.J."/>
            <person name="Leng Y."/>
            <person name="Wu D."/>
            <person name="Bushley K.E."/>
            <person name="Ohm R.A."/>
            <person name="Otillar R."/>
            <person name="Martin J."/>
            <person name="Schackwitz W."/>
            <person name="Grimwood J."/>
            <person name="MohdZainudin N."/>
            <person name="Xue C."/>
            <person name="Wang R."/>
            <person name="Manning V.A."/>
            <person name="Dhillon B."/>
            <person name="Tu Z.J."/>
            <person name="Steffenson B.J."/>
            <person name="Salamov A."/>
            <person name="Sun H."/>
            <person name="Lowry S."/>
            <person name="LaButti K."/>
            <person name="Han J."/>
            <person name="Copeland A."/>
            <person name="Lindquist E."/>
            <person name="Barry K."/>
            <person name="Schmutz J."/>
            <person name="Baker S.E."/>
            <person name="Ciuffetti L.M."/>
            <person name="Grigoriev I.V."/>
            <person name="Zhong S."/>
            <person name="Turgeon B.G."/>
        </authorList>
    </citation>
    <scope>NUCLEOTIDE SEQUENCE [LARGE SCALE GENOMIC DNA]</scope>
    <source>
        <strain evidence="1 2">FI3</strain>
    </source>
</reference>
<organism evidence="1 2">
    <name type="scientific">Bipolaris victoriae (strain FI3)</name>
    <name type="common">Victoria blight of oats agent</name>
    <name type="synonym">Cochliobolus victoriae</name>
    <dbReference type="NCBI Taxonomy" id="930091"/>
    <lineage>
        <taxon>Eukaryota</taxon>
        <taxon>Fungi</taxon>
        <taxon>Dikarya</taxon>
        <taxon>Ascomycota</taxon>
        <taxon>Pezizomycotina</taxon>
        <taxon>Dothideomycetes</taxon>
        <taxon>Pleosporomycetidae</taxon>
        <taxon>Pleosporales</taxon>
        <taxon>Pleosporineae</taxon>
        <taxon>Pleosporaceae</taxon>
        <taxon>Bipolaris</taxon>
    </lineage>
</organism>
<proteinExistence type="predicted"/>
<dbReference type="Proteomes" id="UP000054337">
    <property type="component" value="Unassembled WGS sequence"/>
</dbReference>
<gene>
    <name evidence="1" type="ORF">COCVIDRAFT_116059</name>
</gene>
<feature type="non-terminal residue" evidence="1">
    <location>
        <position position="1"/>
    </location>
</feature>